<reference evidence="6" key="1">
    <citation type="submission" date="2016-02" db="EMBL/GenBank/DDBJ databases">
        <authorList>
            <person name="Holder M.E."/>
            <person name="Ajami N.J."/>
            <person name="Petrosino J.F."/>
        </authorList>
    </citation>
    <scope>NUCLEOTIDE SEQUENCE [LARGE SCALE GENOMIC DNA]</scope>
    <source>
        <strain evidence="6">DSM 12838</strain>
    </source>
</reference>
<dbReference type="InterPro" id="IPR002942">
    <property type="entry name" value="S4_RNA-bd"/>
</dbReference>
<dbReference type="GO" id="GO:0000455">
    <property type="term" value="P:enzyme-directed rRNA pseudouridine synthesis"/>
    <property type="evidence" value="ECO:0007669"/>
    <property type="project" value="TreeGrafter"/>
</dbReference>
<dbReference type="OrthoDB" id="128480at2"/>
<name>A0A109W639_9BACT</name>
<dbReference type="PROSITE" id="PS50889">
    <property type="entry name" value="S4"/>
    <property type="match status" value="1"/>
</dbReference>
<evidence type="ECO:0000313" key="6">
    <source>
        <dbReference type="Proteomes" id="UP000063964"/>
    </source>
</evidence>
<evidence type="ECO:0000259" key="4">
    <source>
        <dbReference type="SMART" id="SM00363"/>
    </source>
</evidence>
<keyword evidence="2" id="KW-0413">Isomerase</keyword>
<dbReference type="Gene3D" id="3.10.290.10">
    <property type="entry name" value="RNA-binding S4 domain"/>
    <property type="match status" value="1"/>
</dbReference>
<evidence type="ECO:0000256" key="2">
    <source>
        <dbReference type="ARBA" id="ARBA00023235"/>
    </source>
</evidence>
<dbReference type="EMBL" id="CP014230">
    <property type="protein sequence ID" value="AMD93126.1"/>
    <property type="molecule type" value="Genomic_DNA"/>
</dbReference>
<dbReference type="STRING" id="888061.AXF15_08470"/>
<dbReference type="InterPro" id="IPR006145">
    <property type="entry name" value="PsdUridine_synth_RsuA/RluA"/>
</dbReference>
<evidence type="ECO:0000256" key="1">
    <source>
        <dbReference type="ARBA" id="ARBA00010876"/>
    </source>
</evidence>
<keyword evidence="6" id="KW-1185">Reference proteome</keyword>
<dbReference type="PANTHER" id="PTHR21600">
    <property type="entry name" value="MITOCHONDRIAL RNA PSEUDOURIDINE SYNTHASE"/>
    <property type="match status" value="1"/>
</dbReference>
<protein>
    <recommendedName>
        <fullName evidence="4">RNA-binding S4 domain-containing protein</fullName>
    </recommendedName>
</protein>
<sequence>MPQTFILPRTILTGRLDKAVSGVLGISLRQARLLIGQGLVLVDGRAARKGMPVHPGQTVRVETLDAGINDVPVRAHVVRRENGFAAVMKPGGVHTVRGKGEPCLESCLDRMGMHGWMLLNRLDFLTSGLVLAAASSEEGARYSAWQDAGDVRKWYLALAHGGIARDFSVRGRILDSKRRVVQVLEEDDEPVRWTLVRPLGATEKGTAVLIRIRKGRRHQIRAHMAHAGFPLVGDPIYGRGEPGGLFLHHWRVELPGFTAQEGPDWPDVSLPSVEAADLLAGTV</sequence>
<dbReference type="Pfam" id="PF01479">
    <property type="entry name" value="S4"/>
    <property type="match status" value="1"/>
</dbReference>
<dbReference type="KEGG" id="doa:AXF15_08470"/>
<dbReference type="GO" id="GO:0120159">
    <property type="term" value="F:rRNA pseudouridine synthase activity"/>
    <property type="evidence" value="ECO:0007669"/>
    <property type="project" value="UniProtKB-ARBA"/>
</dbReference>
<proteinExistence type="inferred from homology"/>
<feature type="domain" description="RNA-binding S4" evidence="4">
    <location>
        <begin position="14"/>
        <end position="72"/>
    </location>
</feature>
<organism evidence="5 6">
    <name type="scientific">Desulfomicrobium orale DSM 12838</name>
    <dbReference type="NCBI Taxonomy" id="888061"/>
    <lineage>
        <taxon>Bacteria</taxon>
        <taxon>Pseudomonadati</taxon>
        <taxon>Thermodesulfobacteriota</taxon>
        <taxon>Desulfovibrionia</taxon>
        <taxon>Desulfovibrionales</taxon>
        <taxon>Desulfomicrobiaceae</taxon>
        <taxon>Desulfomicrobium</taxon>
    </lineage>
</organism>
<dbReference type="InterPro" id="IPR050188">
    <property type="entry name" value="RluA_PseudoU_synthase"/>
</dbReference>
<dbReference type="SUPFAM" id="SSF55174">
    <property type="entry name" value="Alpha-L RNA-binding motif"/>
    <property type="match status" value="1"/>
</dbReference>
<keyword evidence="3" id="KW-0694">RNA-binding</keyword>
<dbReference type="CDD" id="cd02869">
    <property type="entry name" value="PseudoU_synth_RluA_like"/>
    <property type="match status" value="1"/>
</dbReference>
<dbReference type="InterPro" id="IPR036986">
    <property type="entry name" value="S4_RNA-bd_sf"/>
</dbReference>
<gene>
    <name evidence="5" type="ORF">AXF15_08470</name>
</gene>
<comment type="similarity">
    <text evidence="1">Belongs to the pseudouridine synthase RluA family.</text>
</comment>
<dbReference type="SMART" id="SM00363">
    <property type="entry name" value="S4"/>
    <property type="match status" value="1"/>
</dbReference>
<dbReference type="Gene3D" id="3.30.2350.10">
    <property type="entry name" value="Pseudouridine synthase"/>
    <property type="match status" value="1"/>
</dbReference>
<accession>A0A109W639</accession>
<evidence type="ECO:0000256" key="3">
    <source>
        <dbReference type="PROSITE-ProRule" id="PRU00182"/>
    </source>
</evidence>
<evidence type="ECO:0000313" key="5">
    <source>
        <dbReference type="EMBL" id="AMD93126.1"/>
    </source>
</evidence>
<dbReference type="InterPro" id="IPR020103">
    <property type="entry name" value="PsdUridine_synth_cat_dom_sf"/>
</dbReference>
<dbReference type="Proteomes" id="UP000063964">
    <property type="component" value="Chromosome"/>
</dbReference>
<dbReference type="SUPFAM" id="SSF55120">
    <property type="entry name" value="Pseudouridine synthase"/>
    <property type="match status" value="1"/>
</dbReference>
<dbReference type="Pfam" id="PF00849">
    <property type="entry name" value="PseudoU_synth_2"/>
    <property type="match status" value="1"/>
</dbReference>
<dbReference type="AlphaFoldDB" id="A0A109W639"/>
<dbReference type="RefSeq" id="WP_066605999.1">
    <property type="nucleotide sequence ID" value="NZ_CP014230.1"/>
</dbReference>
<dbReference type="GO" id="GO:0003723">
    <property type="term" value="F:RNA binding"/>
    <property type="evidence" value="ECO:0007669"/>
    <property type="project" value="UniProtKB-KW"/>
</dbReference>
<dbReference type="PANTHER" id="PTHR21600:SF87">
    <property type="entry name" value="RNA PSEUDOURIDYLATE SYNTHASE DOMAIN-CONTAINING PROTEIN 1"/>
    <property type="match status" value="1"/>
</dbReference>
<dbReference type="CDD" id="cd00165">
    <property type="entry name" value="S4"/>
    <property type="match status" value="1"/>
</dbReference>